<sequence length="113" mass="12222">MMKPTLNIITANNPTVIHNVATPANDNTVSTTTADNAEDNPEPNRRKVSTRPTKNPLSCVPAIIANEFTANSHAYVCGEAPNSCWETNENTDTYVNSIPKLNPNVSTGLRNRG</sequence>
<gene>
    <name evidence="2" type="ORF">GCM10007147_29590</name>
</gene>
<dbReference type="Proteomes" id="UP000654947">
    <property type="component" value="Unassembled WGS sequence"/>
</dbReference>
<comment type="caution">
    <text evidence="2">The sequence shown here is derived from an EMBL/GenBank/DDBJ whole genome shotgun (WGS) entry which is preliminary data.</text>
</comment>
<name>A0A918XEZ1_9ACTN</name>
<proteinExistence type="predicted"/>
<feature type="compositionally biased region" description="Polar residues" evidence="1">
    <location>
        <begin position="22"/>
        <end position="35"/>
    </location>
</feature>
<evidence type="ECO:0000313" key="3">
    <source>
        <dbReference type="Proteomes" id="UP000654947"/>
    </source>
</evidence>
<dbReference type="AlphaFoldDB" id="A0A918XEZ1"/>
<accession>A0A918XEZ1</accession>
<reference evidence="2 3" key="1">
    <citation type="journal article" date="2014" name="Int. J. Syst. Evol. Microbiol.">
        <title>Complete genome sequence of Corynebacterium casei LMG S-19264T (=DSM 44701T), isolated from a smear-ripened cheese.</title>
        <authorList>
            <consortium name="US DOE Joint Genome Institute (JGI-PGF)"/>
            <person name="Walter F."/>
            <person name="Albersmeier A."/>
            <person name="Kalinowski J."/>
            <person name="Ruckert C."/>
        </authorList>
    </citation>
    <scope>NUCLEOTIDE SEQUENCE [LARGE SCALE GENOMIC DNA]</scope>
    <source>
        <strain evidence="2 3">KCTC 19473</strain>
    </source>
</reference>
<evidence type="ECO:0000313" key="2">
    <source>
        <dbReference type="EMBL" id="GHD29103.1"/>
    </source>
</evidence>
<evidence type="ECO:0000256" key="1">
    <source>
        <dbReference type="SAM" id="MobiDB-lite"/>
    </source>
</evidence>
<organism evidence="2 3">
    <name type="scientific">Nocardiopsis kunsanensis</name>
    <dbReference type="NCBI Taxonomy" id="141693"/>
    <lineage>
        <taxon>Bacteria</taxon>
        <taxon>Bacillati</taxon>
        <taxon>Actinomycetota</taxon>
        <taxon>Actinomycetes</taxon>
        <taxon>Streptosporangiales</taxon>
        <taxon>Nocardiopsidaceae</taxon>
        <taxon>Nocardiopsis</taxon>
    </lineage>
</organism>
<feature type="region of interest" description="Disordered" evidence="1">
    <location>
        <begin position="22"/>
        <end position="56"/>
    </location>
</feature>
<protein>
    <submittedName>
        <fullName evidence="2">Uncharacterized protein</fullName>
    </submittedName>
</protein>
<dbReference type="EMBL" id="BMXL01000015">
    <property type="protein sequence ID" value="GHD29103.1"/>
    <property type="molecule type" value="Genomic_DNA"/>
</dbReference>
<keyword evidence="3" id="KW-1185">Reference proteome</keyword>